<sequence>MKEQSLVHRLHDLTYPRVNLNDHALDDNLPSSKSQPESECLRLPPRTNVGVLDALPPELLQKILSQPDLRTLTDFRRINRRVIDILSIKTGRWITCRTLYEKLCTPGCEQCGDFGSYLYLLTCKRVCFLCFSQDRLYLPLSPRRASWKVGLDSQIINTLPRMRVIRGTYSPNVKRVAMHKYVADMETQKLQAHNARVAAVQQSGSITRRMRQPRTSDPFDGQSGNPFRFVAIVQVPWLNRSLQEVIWAFHCVGRKFTAASFDDHLKQFGNIQNWKHHLC</sequence>
<dbReference type="PROSITE" id="PS50181">
    <property type="entry name" value="FBOX"/>
    <property type="match status" value="1"/>
</dbReference>
<reference evidence="2" key="1">
    <citation type="journal article" date="2021" name="Nat. Commun.">
        <title>Genetic determinants of endophytism in the Arabidopsis root mycobiome.</title>
        <authorList>
            <person name="Mesny F."/>
            <person name="Miyauchi S."/>
            <person name="Thiergart T."/>
            <person name="Pickel B."/>
            <person name="Atanasova L."/>
            <person name="Karlsson M."/>
            <person name="Huettel B."/>
            <person name="Barry K.W."/>
            <person name="Haridas S."/>
            <person name="Chen C."/>
            <person name="Bauer D."/>
            <person name="Andreopoulos W."/>
            <person name="Pangilinan J."/>
            <person name="LaButti K."/>
            <person name="Riley R."/>
            <person name="Lipzen A."/>
            <person name="Clum A."/>
            <person name="Drula E."/>
            <person name="Henrissat B."/>
            <person name="Kohler A."/>
            <person name="Grigoriev I.V."/>
            <person name="Martin F.M."/>
            <person name="Hacquard S."/>
        </authorList>
    </citation>
    <scope>NUCLEOTIDE SEQUENCE</scope>
    <source>
        <strain evidence="2">MPI-SDFR-AT-0073</strain>
    </source>
</reference>
<evidence type="ECO:0000313" key="3">
    <source>
        <dbReference type="Proteomes" id="UP000758603"/>
    </source>
</evidence>
<dbReference type="RefSeq" id="XP_045957169.1">
    <property type="nucleotide sequence ID" value="XM_046104898.1"/>
</dbReference>
<comment type="caution">
    <text evidence="2">The sequence shown here is derived from an EMBL/GenBank/DDBJ whole genome shotgun (WGS) entry which is preliminary data.</text>
</comment>
<evidence type="ECO:0000259" key="1">
    <source>
        <dbReference type="PROSITE" id="PS50181"/>
    </source>
</evidence>
<keyword evidence="3" id="KW-1185">Reference proteome</keyword>
<dbReference type="InterPro" id="IPR001810">
    <property type="entry name" value="F-box_dom"/>
</dbReference>
<gene>
    <name evidence="2" type="ORF">BKA67DRAFT_593057</name>
</gene>
<name>A0A9P8ZWE8_9PEZI</name>
<accession>A0A9P8ZWE8</accession>
<proteinExistence type="predicted"/>
<feature type="domain" description="F-box" evidence="1">
    <location>
        <begin position="49"/>
        <end position="103"/>
    </location>
</feature>
<dbReference type="OrthoDB" id="2687876at2759"/>
<evidence type="ECO:0000313" key="2">
    <source>
        <dbReference type="EMBL" id="KAH6652892.1"/>
    </source>
</evidence>
<dbReference type="EMBL" id="JAGPXC010000005">
    <property type="protein sequence ID" value="KAH6652892.1"/>
    <property type="molecule type" value="Genomic_DNA"/>
</dbReference>
<dbReference type="AlphaFoldDB" id="A0A9P8ZWE8"/>
<protein>
    <recommendedName>
        <fullName evidence="1">F-box domain-containing protein</fullName>
    </recommendedName>
</protein>
<dbReference type="Proteomes" id="UP000758603">
    <property type="component" value="Unassembled WGS sequence"/>
</dbReference>
<organism evidence="2 3">
    <name type="scientific">Truncatella angustata</name>
    <dbReference type="NCBI Taxonomy" id="152316"/>
    <lineage>
        <taxon>Eukaryota</taxon>
        <taxon>Fungi</taxon>
        <taxon>Dikarya</taxon>
        <taxon>Ascomycota</taxon>
        <taxon>Pezizomycotina</taxon>
        <taxon>Sordariomycetes</taxon>
        <taxon>Xylariomycetidae</taxon>
        <taxon>Amphisphaeriales</taxon>
        <taxon>Sporocadaceae</taxon>
        <taxon>Truncatella</taxon>
    </lineage>
</organism>
<dbReference type="GeneID" id="70133789"/>